<comment type="caution">
    <text evidence="1">The sequence shown here is derived from an EMBL/GenBank/DDBJ whole genome shotgun (WGS) entry which is preliminary data.</text>
</comment>
<accession>A0A8S8ZR09</accession>
<proteinExistence type="predicted"/>
<name>A0A8S8ZR09_SORMA</name>
<protein>
    <submittedName>
        <fullName evidence="1">Uncharacterized protein</fullName>
    </submittedName>
</protein>
<evidence type="ECO:0000313" key="2">
    <source>
        <dbReference type="Proteomes" id="UP000433876"/>
    </source>
</evidence>
<organism evidence="1 2">
    <name type="scientific">Sordaria macrospora</name>
    <dbReference type="NCBI Taxonomy" id="5147"/>
    <lineage>
        <taxon>Eukaryota</taxon>
        <taxon>Fungi</taxon>
        <taxon>Dikarya</taxon>
        <taxon>Ascomycota</taxon>
        <taxon>Pezizomycotina</taxon>
        <taxon>Sordariomycetes</taxon>
        <taxon>Sordariomycetidae</taxon>
        <taxon>Sordariales</taxon>
        <taxon>Sordariaceae</taxon>
        <taxon>Sordaria</taxon>
    </lineage>
</organism>
<sequence>MAAIKPPSVSMSPIGEQLPFELVQEILTRFTQDLLRFDSGSSSQREWCWWGRDCLFKTTTIKSGNRRWNDDDNWRDQEHLVTYLPFVIRKDVDLNTEVYEAAQPPWEGKVLSGWRFDAIDRDAITPSFDSEWAILTLHDPIFAHDNQFRTRWADADCHTPNALPLPTAVLAAWHNVISSGETDRLSIELVSSSGIGAAR</sequence>
<dbReference type="Proteomes" id="UP000433876">
    <property type="component" value="Unassembled WGS sequence"/>
</dbReference>
<dbReference type="AlphaFoldDB" id="A0A8S8ZR09"/>
<dbReference type="VEuPathDB" id="FungiDB:SMAC_04525"/>
<dbReference type="EMBL" id="NMPR01000095">
    <property type="protein sequence ID" value="KAA8630755.1"/>
    <property type="molecule type" value="Genomic_DNA"/>
</dbReference>
<gene>
    <name evidence="1" type="ORF">SMACR_04525</name>
</gene>
<reference evidence="1 2" key="1">
    <citation type="submission" date="2017-07" db="EMBL/GenBank/DDBJ databases">
        <title>Genome sequence of the Sordaria macrospora wild type strain R19027.</title>
        <authorList>
            <person name="Nowrousian M."/>
            <person name="Teichert I."/>
            <person name="Kueck U."/>
        </authorList>
    </citation>
    <scope>NUCLEOTIDE SEQUENCE [LARGE SCALE GENOMIC DNA]</scope>
    <source>
        <strain evidence="1 2">R19027</strain>
        <tissue evidence="1">Mycelium</tissue>
    </source>
</reference>
<evidence type="ECO:0000313" key="1">
    <source>
        <dbReference type="EMBL" id="KAA8630755.1"/>
    </source>
</evidence>